<evidence type="ECO:0000313" key="1">
    <source>
        <dbReference type="EMBL" id="KAF6158284.1"/>
    </source>
</evidence>
<accession>A0A7J7MTX3</accession>
<proteinExistence type="predicted"/>
<dbReference type="EMBL" id="JACGCM010001227">
    <property type="protein sequence ID" value="KAF6158284.1"/>
    <property type="molecule type" value="Genomic_DNA"/>
</dbReference>
<protein>
    <submittedName>
        <fullName evidence="1">Uncharacterized protein</fullName>
    </submittedName>
</protein>
<organism evidence="1 2">
    <name type="scientific">Kingdonia uniflora</name>
    <dbReference type="NCBI Taxonomy" id="39325"/>
    <lineage>
        <taxon>Eukaryota</taxon>
        <taxon>Viridiplantae</taxon>
        <taxon>Streptophyta</taxon>
        <taxon>Embryophyta</taxon>
        <taxon>Tracheophyta</taxon>
        <taxon>Spermatophyta</taxon>
        <taxon>Magnoliopsida</taxon>
        <taxon>Ranunculales</taxon>
        <taxon>Circaeasteraceae</taxon>
        <taxon>Kingdonia</taxon>
    </lineage>
</organism>
<comment type="caution">
    <text evidence="1">The sequence shown here is derived from an EMBL/GenBank/DDBJ whole genome shotgun (WGS) entry which is preliminary data.</text>
</comment>
<keyword evidence="2" id="KW-1185">Reference proteome</keyword>
<reference evidence="1 2" key="1">
    <citation type="journal article" date="2020" name="IScience">
        <title>Genome Sequencing of the Endangered Kingdonia uniflora (Circaeasteraceae, Ranunculales) Reveals Potential Mechanisms of Evolutionary Specialization.</title>
        <authorList>
            <person name="Sun Y."/>
            <person name="Deng T."/>
            <person name="Zhang A."/>
            <person name="Moore M.J."/>
            <person name="Landis J.B."/>
            <person name="Lin N."/>
            <person name="Zhang H."/>
            <person name="Zhang X."/>
            <person name="Huang J."/>
            <person name="Zhang X."/>
            <person name="Sun H."/>
            <person name="Wang H."/>
        </authorList>
    </citation>
    <scope>NUCLEOTIDE SEQUENCE [LARGE SCALE GENOMIC DNA]</scope>
    <source>
        <strain evidence="1">TB1705</strain>
        <tissue evidence="1">Leaf</tissue>
    </source>
</reference>
<dbReference type="Proteomes" id="UP000541444">
    <property type="component" value="Unassembled WGS sequence"/>
</dbReference>
<name>A0A7J7MTX3_9MAGN</name>
<gene>
    <name evidence="1" type="ORF">GIB67_001355</name>
</gene>
<dbReference type="AlphaFoldDB" id="A0A7J7MTX3"/>
<sequence length="97" mass="10870">MYYYELFAASLRHSLFFPLDEVGFGSSKGLHSFILCSPYFFFFDLDTYLAMVHAMDPYNASSVARCYDLNVVNNGSNCLSHGVPFKHSVCACIVCSV</sequence>
<evidence type="ECO:0000313" key="2">
    <source>
        <dbReference type="Proteomes" id="UP000541444"/>
    </source>
</evidence>